<comment type="caution">
    <text evidence="14">The sequence shown here is derived from an EMBL/GenBank/DDBJ whole genome shotgun (WGS) entry which is preliminary data.</text>
</comment>
<evidence type="ECO:0000313" key="15">
    <source>
        <dbReference type="Proteomes" id="UP000887013"/>
    </source>
</evidence>
<dbReference type="PANTHER" id="PTHR42643:SF38">
    <property type="entry name" value="IONOTROPIC RECEPTOR 100A"/>
    <property type="match status" value="1"/>
</dbReference>
<evidence type="ECO:0000256" key="8">
    <source>
        <dbReference type="ARBA" id="ARBA00023170"/>
    </source>
</evidence>
<evidence type="ECO:0000256" key="1">
    <source>
        <dbReference type="ARBA" id="ARBA00004651"/>
    </source>
</evidence>
<evidence type="ECO:0000256" key="10">
    <source>
        <dbReference type="ARBA" id="ARBA00023286"/>
    </source>
</evidence>
<organism evidence="14 15">
    <name type="scientific">Nephila pilipes</name>
    <name type="common">Giant wood spider</name>
    <name type="synonym">Nephila maculata</name>
    <dbReference type="NCBI Taxonomy" id="299642"/>
    <lineage>
        <taxon>Eukaryota</taxon>
        <taxon>Metazoa</taxon>
        <taxon>Ecdysozoa</taxon>
        <taxon>Arthropoda</taxon>
        <taxon>Chelicerata</taxon>
        <taxon>Arachnida</taxon>
        <taxon>Araneae</taxon>
        <taxon>Araneomorphae</taxon>
        <taxon>Entelegynae</taxon>
        <taxon>Araneoidea</taxon>
        <taxon>Nephilidae</taxon>
        <taxon>Nephila</taxon>
    </lineage>
</organism>
<dbReference type="AlphaFoldDB" id="A0A8X6PZW5"/>
<comment type="subcellular location">
    <subcellularLocation>
        <location evidence="1">Cell membrane</location>
        <topology evidence="1">Multi-pass membrane protein</topology>
    </subcellularLocation>
</comment>
<name>A0A8X6PZW5_NEPPI</name>
<keyword evidence="8" id="KW-0675">Receptor</keyword>
<evidence type="ECO:0000256" key="3">
    <source>
        <dbReference type="ARBA" id="ARBA00022475"/>
    </source>
</evidence>
<evidence type="ECO:0000313" key="14">
    <source>
        <dbReference type="EMBL" id="GFT97763.1"/>
    </source>
</evidence>
<evidence type="ECO:0000256" key="6">
    <source>
        <dbReference type="ARBA" id="ARBA00023065"/>
    </source>
</evidence>
<evidence type="ECO:0000256" key="7">
    <source>
        <dbReference type="ARBA" id="ARBA00023136"/>
    </source>
</evidence>
<evidence type="ECO:0000256" key="12">
    <source>
        <dbReference type="SAM" id="Phobius"/>
    </source>
</evidence>
<dbReference type="InterPro" id="IPR052192">
    <property type="entry name" value="Insect_Ionotropic_Sensory_Rcpt"/>
</dbReference>
<dbReference type="Pfam" id="PF10613">
    <property type="entry name" value="Lig_chan-Glu_bd"/>
    <property type="match status" value="1"/>
</dbReference>
<evidence type="ECO:0000256" key="11">
    <source>
        <dbReference type="ARBA" id="ARBA00023303"/>
    </source>
</evidence>
<evidence type="ECO:0000256" key="9">
    <source>
        <dbReference type="ARBA" id="ARBA00023180"/>
    </source>
</evidence>
<gene>
    <name evidence="14" type="primary">AVEN_207451_1</name>
    <name evidence="14" type="ORF">NPIL_214491</name>
</gene>
<keyword evidence="7 12" id="KW-0472">Membrane</keyword>
<dbReference type="Gene3D" id="1.10.287.70">
    <property type="match status" value="1"/>
</dbReference>
<dbReference type="InterPro" id="IPR019594">
    <property type="entry name" value="Glu/Gly-bd"/>
</dbReference>
<protein>
    <submittedName>
        <fullName evidence="14">Lig_chan-Glu_bd domain-containing protein</fullName>
    </submittedName>
</protein>
<dbReference type="Proteomes" id="UP000887013">
    <property type="component" value="Unassembled WGS sequence"/>
</dbReference>
<feature type="transmembrane region" description="Helical" evidence="12">
    <location>
        <begin position="372"/>
        <end position="396"/>
    </location>
</feature>
<keyword evidence="11" id="KW-0407">Ion channel</keyword>
<keyword evidence="5 12" id="KW-1133">Transmembrane helix</keyword>
<accession>A0A8X6PZW5</accession>
<evidence type="ECO:0000256" key="2">
    <source>
        <dbReference type="ARBA" id="ARBA00022448"/>
    </source>
</evidence>
<dbReference type="SMART" id="SM00918">
    <property type="entry name" value="Lig_chan-Glu_bd"/>
    <property type="match status" value="1"/>
</dbReference>
<dbReference type="GO" id="GO:0015276">
    <property type="term" value="F:ligand-gated monoatomic ion channel activity"/>
    <property type="evidence" value="ECO:0007669"/>
    <property type="project" value="InterPro"/>
</dbReference>
<feature type="transmembrane region" description="Helical" evidence="12">
    <location>
        <begin position="130"/>
        <end position="155"/>
    </location>
</feature>
<dbReference type="OrthoDB" id="6415506at2759"/>
<keyword evidence="4 12" id="KW-0812">Transmembrane</keyword>
<keyword evidence="10" id="KW-1071">Ligand-gated ion channel</keyword>
<dbReference type="EMBL" id="BMAW01122169">
    <property type="protein sequence ID" value="GFT97763.1"/>
    <property type="molecule type" value="Genomic_DNA"/>
</dbReference>
<dbReference type="PANTHER" id="PTHR42643">
    <property type="entry name" value="IONOTROPIC RECEPTOR 20A-RELATED"/>
    <property type="match status" value="1"/>
</dbReference>
<keyword evidence="6" id="KW-0406">Ion transport</keyword>
<evidence type="ECO:0000256" key="4">
    <source>
        <dbReference type="ARBA" id="ARBA00022692"/>
    </source>
</evidence>
<dbReference type="GO" id="GO:0005886">
    <property type="term" value="C:plasma membrane"/>
    <property type="evidence" value="ECO:0007669"/>
    <property type="project" value="UniProtKB-SubCell"/>
</dbReference>
<feature type="transmembrane region" description="Helical" evidence="12">
    <location>
        <begin position="190"/>
        <end position="213"/>
    </location>
</feature>
<keyword evidence="2" id="KW-0813">Transport</keyword>
<evidence type="ECO:0000259" key="13">
    <source>
        <dbReference type="SMART" id="SM00918"/>
    </source>
</evidence>
<reference evidence="14" key="1">
    <citation type="submission" date="2020-08" db="EMBL/GenBank/DDBJ databases">
        <title>Multicomponent nature underlies the extraordinary mechanical properties of spider dragline silk.</title>
        <authorList>
            <person name="Kono N."/>
            <person name="Nakamura H."/>
            <person name="Mori M."/>
            <person name="Yoshida Y."/>
            <person name="Ohtoshi R."/>
            <person name="Malay A.D."/>
            <person name="Moran D.A.P."/>
            <person name="Tomita M."/>
            <person name="Numata K."/>
            <person name="Arakawa K."/>
        </authorList>
    </citation>
    <scope>NUCLEOTIDE SEQUENCE</scope>
</reference>
<keyword evidence="3" id="KW-1003">Cell membrane</keyword>
<evidence type="ECO:0000256" key="5">
    <source>
        <dbReference type="ARBA" id="ARBA00022989"/>
    </source>
</evidence>
<dbReference type="Gene3D" id="3.40.190.10">
    <property type="entry name" value="Periplasmic binding protein-like II"/>
    <property type="match status" value="1"/>
</dbReference>
<keyword evidence="9" id="KW-0325">Glycoprotein</keyword>
<sequence length="413" mass="47445">MNVTYSQRATPVVLRLAVVPLRLITDITTDKDGRTVLSGADGLFMDTILKALKYRYELYIPPDREWGRQLNGNWTGMIGALVNKEADLAWTWISENEDRKTVVDFSTSYYVETTTFGVVKPGPVPAAYTIVYPFTLSVWVCILFTLIIMPAILLLLRVSYSYLRLFLSFFGSILNQPLNFDTKLVKVEILILTWLLFTTLISSFYSSLLLSFMTMPLEQRFVKTFQELSKAVQKGKIECYTSRQSSVLSYLLNSNEEYFRILAKVIVNNGWYTDVYTKGLPITTNKNIAIINSDFFLQRKNGMPGSRLLVISDEALFSTNLAVAMRKDFCCKNRLNTMIARAVEAGLFDFYLRSSHRRLLRKRIEKEVPEKLTIWDISGALFILVVGLLLSILSLFMEMYRGKHRRIIQLSKF</sequence>
<proteinExistence type="predicted"/>
<feature type="domain" description="Ionotropic glutamate receptor L-glutamate and glycine-binding" evidence="13">
    <location>
        <begin position="17"/>
        <end position="83"/>
    </location>
</feature>
<dbReference type="SUPFAM" id="SSF53850">
    <property type="entry name" value="Periplasmic binding protein-like II"/>
    <property type="match status" value="1"/>
</dbReference>
<keyword evidence="15" id="KW-1185">Reference proteome</keyword>